<reference evidence="3 4" key="1">
    <citation type="journal article" date="2019" name="Nat. Ecol. Evol.">
        <title>Megaphylogeny resolves global patterns of mushroom evolution.</title>
        <authorList>
            <person name="Varga T."/>
            <person name="Krizsan K."/>
            <person name="Foldi C."/>
            <person name="Dima B."/>
            <person name="Sanchez-Garcia M."/>
            <person name="Sanchez-Ramirez S."/>
            <person name="Szollosi G.J."/>
            <person name="Szarkandi J.G."/>
            <person name="Papp V."/>
            <person name="Albert L."/>
            <person name="Andreopoulos W."/>
            <person name="Angelini C."/>
            <person name="Antonin V."/>
            <person name="Barry K.W."/>
            <person name="Bougher N.L."/>
            <person name="Buchanan P."/>
            <person name="Buyck B."/>
            <person name="Bense V."/>
            <person name="Catcheside P."/>
            <person name="Chovatia M."/>
            <person name="Cooper J."/>
            <person name="Damon W."/>
            <person name="Desjardin D."/>
            <person name="Finy P."/>
            <person name="Geml J."/>
            <person name="Haridas S."/>
            <person name="Hughes K."/>
            <person name="Justo A."/>
            <person name="Karasinski D."/>
            <person name="Kautmanova I."/>
            <person name="Kiss B."/>
            <person name="Kocsube S."/>
            <person name="Kotiranta H."/>
            <person name="LaButti K.M."/>
            <person name="Lechner B.E."/>
            <person name="Liimatainen K."/>
            <person name="Lipzen A."/>
            <person name="Lukacs Z."/>
            <person name="Mihaltcheva S."/>
            <person name="Morgado L.N."/>
            <person name="Niskanen T."/>
            <person name="Noordeloos M.E."/>
            <person name="Ohm R.A."/>
            <person name="Ortiz-Santana B."/>
            <person name="Ovrebo C."/>
            <person name="Racz N."/>
            <person name="Riley R."/>
            <person name="Savchenko A."/>
            <person name="Shiryaev A."/>
            <person name="Soop K."/>
            <person name="Spirin V."/>
            <person name="Szebenyi C."/>
            <person name="Tomsovsky M."/>
            <person name="Tulloss R.E."/>
            <person name="Uehling J."/>
            <person name="Grigoriev I.V."/>
            <person name="Vagvolgyi C."/>
            <person name="Papp T."/>
            <person name="Martin F.M."/>
            <person name="Miettinen O."/>
            <person name="Hibbett D.S."/>
            <person name="Nagy L.G."/>
        </authorList>
    </citation>
    <scope>NUCLEOTIDE SEQUENCE [LARGE SCALE GENOMIC DNA]</scope>
    <source>
        <strain evidence="3 4">CBS 166.37</strain>
    </source>
</reference>
<feature type="region of interest" description="Disordered" evidence="1">
    <location>
        <begin position="35"/>
        <end position="56"/>
    </location>
</feature>
<accession>A0A5C3LQC4</accession>
<feature type="transmembrane region" description="Helical" evidence="2">
    <location>
        <begin position="643"/>
        <end position="664"/>
    </location>
</feature>
<feature type="compositionally biased region" description="Polar residues" evidence="1">
    <location>
        <begin position="146"/>
        <end position="156"/>
    </location>
</feature>
<feature type="compositionally biased region" description="Low complexity" evidence="1">
    <location>
        <begin position="111"/>
        <end position="125"/>
    </location>
</feature>
<feature type="compositionally biased region" description="Polar residues" evidence="1">
    <location>
        <begin position="169"/>
        <end position="192"/>
    </location>
</feature>
<dbReference type="Proteomes" id="UP000308652">
    <property type="component" value="Unassembled WGS sequence"/>
</dbReference>
<feature type="compositionally biased region" description="Basic and acidic residues" evidence="1">
    <location>
        <begin position="694"/>
        <end position="737"/>
    </location>
</feature>
<dbReference type="OrthoDB" id="3062801at2759"/>
<dbReference type="AlphaFoldDB" id="A0A5C3LQC4"/>
<feature type="region of interest" description="Disordered" evidence="1">
    <location>
        <begin position="678"/>
        <end position="778"/>
    </location>
</feature>
<organism evidence="3 4">
    <name type="scientific">Crucibulum laeve</name>
    <dbReference type="NCBI Taxonomy" id="68775"/>
    <lineage>
        <taxon>Eukaryota</taxon>
        <taxon>Fungi</taxon>
        <taxon>Dikarya</taxon>
        <taxon>Basidiomycota</taxon>
        <taxon>Agaricomycotina</taxon>
        <taxon>Agaricomycetes</taxon>
        <taxon>Agaricomycetidae</taxon>
        <taxon>Agaricales</taxon>
        <taxon>Agaricineae</taxon>
        <taxon>Nidulariaceae</taxon>
        <taxon>Crucibulum</taxon>
    </lineage>
</organism>
<name>A0A5C3LQC4_9AGAR</name>
<gene>
    <name evidence="3" type="ORF">BDQ12DRAFT_635577</name>
</gene>
<feature type="region of interest" description="Disordered" evidence="1">
    <location>
        <begin position="104"/>
        <end position="156"/>
    </location>
</feature>
<evidence type="ECO:0000256" key="1">
    <source>
        <dbReference type="SAM" id="MobiDB-lite"/>
    </source>
</evidence>
<feature type="region of interest" description="Disordered" evidence="1">
    <location>
        <begin position="79"/>
        <end position="98"/>
    </location>
</feature>
<keyword evidence="2" id="KW-0812">Transmembrane</keyword>
<protein>
    <submittedName>
        <fullName evidence="3">Uncharacterized protein</fullName>
    </submittedName>
</protein>
<feature type="region of interest" description="Disordered" evidence="1">
    <location>
        <begin position="169"/>
        <end position="289"/>
    </location>
</feature>
<feature type="transmembrane region" description="Helical" evidence="2">
    <location>
        <begin position="592"/>
        <end position="623"/>
    </location>
</feature>
<feature type="transmembrane region" description="Helical" evidence="2">
    <location>
        <begin position="547"/>
        <end position="571"/>
    </location>
</feature>
<dbReference type="EMBL" id="ML213625">
    <property type="protein sequence ID" value="TFK35080.1"/>
    <property type="molecule type" value="Genomic_DNA"/>
</dbReference>
<keyword evidence="2" id="KW-0472">Membrane</keyword>
<proteinExistence type="predicted"/>
<feature type="non-terminal residue" evidence="3">
    <location>
        <position position="778"/>
    </location>
</feature>
<keyword evidence="4" id="KW-1185">Reference proteome</keyword>
<evidence type="ECO:0000313" key="3">
    <source>
        <dbReference type="EMBL" id="TFK35080.1"/>
    </source>
</evidence>
<sequence length="778" mass="85657">MSSSEDQFNLAVTLLPPTPGVTEMESIQLFASDVTGTSSHASVPDRQHNSPNPNIDPIYGLDSAHISISEVLERVPFPSTDVTTKTEPSPIADRSDSNVKELKNTNNLLHPDSPVKLSPKLPSSDNRYSPPVTPNVTPPLNRVPRQQNYGPTNNANRMYRHSLDAATSSLPSFSTTDVGPPLVSSNNYTTSHPRFDSGRGSPHGNSESGTPREPQARRPSIISERPVHTPRSVGQAFARFKRVSDPLTPTPPPRGSPFGEHAESPRVPGSPNSQGLSSRSTSPSRSRAASPLRLLHQWSGFHRNRGAAEEPFVPVDPFKFKTQFHFPSIFRTKRAHDIERTIASDSTGPYDCDDLLPVNSIRSFFHTTRFFLSDTLPRQIYLNFLIRLPALYFSRVARIFEDAEVSRPDIQRMVDAGVGGHGFFTMPAEAERRRADAQRGGVSPGHTYPPGSGLSPGAVSGLGIGLAAQIGTAHAPATLGPLPFPEDWTPPLVSPSLIRFKQSWEIFIDSLLREWKTLNLISALLASAIMSTFQVPEMASDAVTRTAAVLSLICALMSLLYGCMYIVRFGTMRSMYRASRWAEEARKDYTMIWWNVWVLLAMPAVWMAWSMLLFVISIFSYVWRNGSVLDPQERPPLGPRAILGPRIAISLVFALGLVYLVLIIRTLKRYSGAHEGTRGILSVGSPRTGGNDARTAEGGEVRRRQSDQTHERRGRETQRKTSGQKKREEVMTGRDGGRAQQTVGYSVDELQNDAEKERATNVTDAPSLPTLATQAQDS</sequence>
<keyword evidence="2" id="KW-1133">Transmembrane helix</keyword>
<feature type="compositionally biased region" description="Low complexity" evidence="1">
    <location>
        <begin position="276"/>
        <end position="289"/>
    </location>
</feature>
<feature type="compositionally biased region" description="Polar residues" evidence="1">
    <location>
        <begin position="760"/>
        <end position="778"/>
    </location>
</feature>
<evidence type="ECO:0000313" key="4">
    <source>
        <dbReference type="Proteomes" id="UP000308652"/>
    </source>
</evidence>
<evidence type="ECO:0000256" key="2">
    <source>
        <dbReference type="SAM" id="Phobius"/>
    </source>
</evidence>